<evidence type="ECO:0000256" key="1">
    <source>
        <dbReference type="ARBA" id="ARBA00023125"/>
    </source>
</evidence>
<dbReference type="InterPro" id="IPR001647">
    <property type="entry name" value="HTH_TetR"/>
</dbReference>
<dbReference type="PRINTS" id="PR00455">
    <property type="entry name" value="HTHTETR"/>
</dbReference>
<protein>
    <submittedName>
        <fullName evidence="4">TetR family transcriptional regulator</fullName>
    </submittedName>
</protein>
<dbReference type="GO" id="GO:0000976">
    <property type="term" value="F:transcription cis-regulatory region binding"/>
    <property type="evidence" value="ECO:0007669"/>
    <property type="project" value="TreeGrafter"/>
</dbReference>
<dbReference type="PANTHER" id="PTHR30055">
    <property type="entry name" value="HTH-TYPE TRANSCRIPTIONAL REGULATOR RUTR"/>
    <property type="match status" value="1"/>
</dbReference>
<sequence length="225" mass="24714">MSPAKGSPSPKGEATRQRIVDAALDLFTEKGFAGTTMRAVAERADVSLGNAYHYFASKEHLVQGFYERTQDAHAEAAAAAMTTRSLAERWTACETAFLEVNRPYHPFAGTFFAVAAQPDSPLSPFSAESGPAREAATAIMRDVVEGSDAKMDARLRAELPDLLWLAHMGIVLHWVHDRSEGQRRTVRLVERTAPALEKLTGLSRLPVLRGSVHDLLDTFRDLRTP</sequence>
<comment type="caution">
    <text evidence="4">The sequence shown here is derived from an EMBL/GenBank/DDBJ whole genome shotgun (WGS) entry which is preliminary data.</text>
</comment>
<evidence type="ECO:0000259" key="3">
    <source>
        <dbReference type="PROSITE" id="PS50977"/>
    </source>
</evidence>
<dbReference type="EMBL" id="PVZF01000008">
    <property type="protein sequence ID" value="PRY13352.1"/>
    <property type="molecule type" value="Genomic_DNA"/>
</dbReference>
<gene>
    <name evidence="4" type="ORF">CLV37_10820</name>
</gene>
<dbReference type="AlphaFoldDB" id="A0A2T0R1C8"/>
<keyword evidence="1 2" id="KW-0238">DNA-binding</keyword>
<dbReference type="PANTHER" id="PTHR30055:SF146">
    <property type="entry name" value="HTH-TYPE TRANSCRIPTIONAL DUAL REGULATOR CECR"/>
    <property type="match status" value="1"/>
</dbReference>
<dbReference type="PROSITE" id="PS01081">
    <property type="entry name" value="HTH_TETR_1"/>
    <property type="match status" value="1"/>
</dbReference>
<evidence type="ECO:0000313" key="5">
    <source>
        <dbReference type="Proteomes" id="UP000238083"/>
    </source>
</evidence>
<dbReference type="InterPro" id="IPR050109">
    <property type="entry name" value="HTH-type_TetR-like_transc_reg"/>
</dbReference>
<reference evidence="4 5" key="1">
    <citation type="submission" date="2018-03" db="EMBL/GenBank/DDBJ databases">
        <title>Genomic Encyclopedia of Archaeal and Bacterial Type Strains, Phase II (KMG-II): from individual species to whole genera.</title>
        <authorList>
            <person name="Goeker M."/>
        </authorList>
    </citation>
    <scope>NUCLEOTIDE SEQUENCE [LARGE SCALE GENOMIC DNA]</scope>
    <source>
        <strain evidence="4 5">DSM 19711</strain>
    </source>
</reference>
<dbReference type="GO" id="GO:0003700">
    <property type="term" value="F:DNA-binding transcription factor activity"/>
    <property type="evidence" value="ECO:0007669"/>
    <property type="project" value="TreeGrafter"/>
</dbReference>
<evidence type="ECO:0000313" key="4">
    <source>
        <dbReference type="EMBL" id="PRY13352.1"/>
    </source>
</evidence>
<dbReference type="OrthoDB" id="116659at2"/>
<evidence type="ECO:0000256" key="2">
    <source>
        <dbReference type="PROSITE-ProRule" id="PRU00335"/>
    </source>
</evidence>
<dbReference type="SUPFAM" id="SSF48498">
    <property type="entry name" value="Tetracyclin repressor-like, C-terminal domain"/>
    <property type="match status" value="1"/>
</dbReference>
<dbReference type="SUPFAM" id="SSF46689">
    <property type="entry name" value="Homeodomain-like"/>
    <property type="match status" value="1"/>
</dbReference>
<feature type="DNA-binding region" description="H-T-H motif" evidence="2">
    <location>
        <begin position="36"/>
        <end position="55"/>
    </location>
</feature>
<dbReference type="PROSITE" id="PS50977">
    <property type="entry name" value="HTH_TETR_2"/>
    <property type="match status" value="1"/>
</dbReference>
<name>A0A2T0R1C8_9ACTN</name>
<dbReference type="InterPro" id="IPR041673">
    <property type="entry name" value="TetR_C_23"/>
</dbReference>
<dbReference type="Proteomes" id="UP000238083">
    <property type="component" value="Unassembled WGS sequence"/>
</dbReference>
<dbReference type="Pfam" id="PF17931">
    <property type="entry name" value="TetR_C_23"/>
    <property type="match status" value="1"/>
</dbReference>
<feature type="domain" description="HTH tetR-type" evidence="3">
    <location>
        <begin position="13"/>
        <end position="73"/>
    </location>
</feature>
<dbReference type="Gene3D" id="1.10.357.10">
    <property type="entry name" value="Tetracycline Repressor, domain 2"/>
    <property type="match status" value="1"/>
</dbReference>
<dbReference type="RefSeq" id="WP_106212084.1">
    <property type="nucleotide sequence ID" value="NZ_PVZF01000008.1"/>
</dbReference>
<dbReference type="InterPro" id="IPR036271">
    <property type="entry name" value="Tet_transcr_reg_TetR-rel_C_sf"/>
</dbReference>
<dbReference type="InterPro" id="IPR023772">
    <property type="entry name" value="DNA-bd_HTH_TetR-type_CS"/>
</dbReference>
<keyword evidence="5" id="KW-1185">Reference proteome</keyword>
<accession>A0A2T0R1C8</accession>
<proteinExistence type="predicted"/>
<organism evidence="4 5">
    <name type="scientific">Kineococcus rhizosphaerae</name>
    <dbReference type="NCBI Taxonomy" id="559628"/>
    <lineage>
        <taxon>Bacteria</taxon>
        <taxon>Bacillati</taxon>
        <taxon>Actinomycetota</taxon>
        <taxon>Actinomycetes</taxon>
        <taxon>Kineosporiales</taxon>
        <taxon>Kineosporiaceae</taxon>
        <taxon>Kineococcus</taxon>
    </lineage>
</organism>
<dbReference type="Pfam" id="PF00440">
    <property type="entry name" value="TetR_N"/>
    <property type="match status" value="1"/>
</dbReference>
<dbReference type="InterPro" id="IPR009057">
    <property type="entry name" value="Homeodomain-like_sf"/>
</dbReference>